<dbReference type="Proteomes" id="UP000094389">
    <property type="component" value="Unassembled WGS sequence"/>
</dbReference>
<evidence type="ECO:0000313" key="2">
    <source>
        <dbReference type="EMBL" id="ODV76373.1"/>
    </source>
</evidence>
<dbReference type="EMBL" id="KV453925">
    <property type="protein sequence ID" value="ODV76373.1"/>
    <property type="molecule type" value="Genomic_DNA"/>
</dbReference>
<evidence type="ECO:0000313" key="3">
    <source>
        <dbReference type="Proteomes" id="UP000094389"/>
    </source>
</evidence>
<organism evidence="2 3">
    <name type="scientific">Cyberlindnera jadinii (strain ATCC 18201 / CBS 1600 / BCRC 20928 / JCM 3617 / NBRC 0987 / NRRL Y-1542)</name>
    <name type="common">Torula yeast</name>
    <name type="synonym">Candida utilis</name>
    <dbReference type="NCBI Taxonomy" id="983966"/>
    <lineage>
        <taxon>Eukaryota</taxon>
        <taxon>Fungi</taxon>
        <taxon>Dikarya</taxon>
        <taxon>Ascomycota</taxon>
        <taxon>Saccharomycotina</taxon>
        <taxon>Saccharomycetes</taxon>
        <taxon>Phaffomycetales</taxon>
        <taxon>Phaffomycetaceae</taxon>
        <taxon>Cyberlindnera</taxon>
    </lineage>
</organism>
<keyword evidence="1" id="KW-1133">Transmembrane helix</keyword>
<protein>
    <submittedName>
        <fullName evidence="2">Uncharacterized protein</fullName>
    </submittedName>
</protein>
<gene>
    <name evidence="2" type="ORF">CYBJADRAFT_170821</name>
</gene>
<accession>A0A1E4SA45</accession>
<keyword evidence="3" id="KW-1185">Reference proteome</keyword>
<keyword evidence="1" id="KW-0812">Transmembrane</keyword>
<dbReference type="AlphaFoldDB" id="A0A1E4SA45"/>
<dbReference type="RefSeq" id="XP_020073412.1">
    <property type="nucleotide sequence ID" value="XM_020216154.1"/>
</dbReference>
<evidence type="ECO:0000256" key="1">
    <source>
        <dbReference type="SAM" id="Phobius"/>
    </source>
</evidence>
<proteinExistence type="predicted"/>
<dbReference type="GeneID" id="30990550"/>
<reference evidence="2 3" key="1">
    <citation type="journal article" date="2016" name="Proc. Natl. Acad. Sci. U.S.A.">
        <title>Comparative genomics of biotechnologically important yeasts.</title>
        <authorList>
            <person name="Riley R."/>
            <person name="Haridas S."/>
            <person name="Wolfe K.H."/>
            <person name="Lopes M.R."/>
            <person name="Hittinger C.T."/>
            <person name="Goeker M."/>
            <person name="Salamov A.A."/>
            <person name="Wisecaver J.H."/>
            <person name="Long T.M."/>
            <person name="Calvey C.H."/>
            <person name="Aerts A.L."/>
            <person name="Barry K.W."/>
            <person name="Choi C."/>
            <person name="Clum A."/>
            <person name="Coughlan A.Y."/>
            <person name="Deshpande S."/>
            <person name="Douglass A.P."/>
            <person name="Hanson S.J."/>
            <person name="Klenk H.-P."/>
            <person name="LaButti K.M."/>
            <person name="Lapidus A."/>
            <person name="Lindquist E.A."/>
            <person name="Lipzen A.M."/>
            <person name="Meier-Kolthoff J.P."/>
            <person name="Ohm R.A."/>
            <person name="Otillar R.P."/>
            <person name="Pangilinan J.L."/>
            <person name="Peng Y."/>
            <person name="Rokas A."/>
            <person name="Rosa C.A."/>
            <person name="Scheuner C."/>
            <person name="Sibirny A.A."/>
            <person name="Slot J.C."/>
            <person name="Stielow J.B."/>
            <person name="Sun H."/>
            <person name="Kurtzman C.P."/>
            <person name="Blackwell M."/>
            <person name="Grigoriev I.V."/>
            <person name="Jeffries T.W."/>
        </authorList>
    </citation>
    <scope>NUCLEOTIDE SEQUENCE [LARGE SCALE GENOMIC DNA]</scope>
    <source>
        <strain evidence="3">ATCC 18201 / CBS 1600 / BCRC 20928 / JCM 3617 / NBRC 0987 / NRRL Y-1542</strain>
    </source>
</reference>
<name>A0A1E4SA45_CYBJN</name>
<feature type="transmembrane region" description="Helical" evidence="1">
    <location>
        <begin position="43"/>
        <end position="60"/>
    </location>
</feature>
<keyword evidence="1" id="KW-0472">Membrane</keyword>
<sequence length="130" mass="14066">MFASAILRSAAAVNAQVAAKQVRVTLKPNGVAYMLGLYAKKVPVIFMWAGAVGTALFWPLGAEGVVKKLGCGTFGLFNLRIDPDFQSRKLTLGPTGNSTFPPVQESHLYRRFYTKASTFPAEIPPSLFAQ</sequence>